<dbReference type="EMBL" id="GL453369">
    <property type="protein sequence ID" value="EFN76125.1"/>
    <property type="molecule type" value="Genomic_DNA"/>
</dbReference>
<name>E2C7D8_HARSA</name>
<evidence type="ECO:0000256" key="6">
    <source>
        <dbReference type="ARBA" id="ARBA00023136"/>
    </source>
</evidence>
<protein>
    <recommendedName>
        <fullName evidence="12">Odorant receptor</fullName>
    </recommendedName>
</protein>
<evidence type="ECO:0000313" key="11">
    <source>
        <dbReference type="Proteomes" id="UP000008237"/>
    </source>
</evidence>
<evidence type="ECO:0000256" key="4">
    <source>
        <dbReference type="ARBA" id="ARBA00022725"/>
    </source>
</evidence>
<feature type="transmembrane region" description="Helical" evidence="9">
    <location>
        <begin position="127"/>
        <end position="148"/>
    </location>
</feature>
<dbReference type="InterPro" id="IPR004117">
    <property type="entry name" value="7tm6_olfct_rcpt"/>
</dbReference>
<reference evidence="10 11" key="1">
    <citation type="journal article" date="2010" name="Science">
        <title>Genomic comparison of the ants Camponotus floridanus and Harpegnathos saltator.</title>
        <authorList>
            <person name="Bonasio R."/>
            <person name="Zhang G."/>
            <person name="Ye C."/>
            <person name="Mutti N.S."/>
            <person name="Fang X."/>
            <person name="Qin N."/>
            <person name="Donahue G."/>
            <person name="Yang P."/>
            <person name="Li Q."/>
            <person name="Li C."/>
            <person name="Zhang P."/>
            <person name="Huang Z."/>
            <person name="Berger S.L."/>
            <person name="Reinberg D."/>
            <person name="Wang J."/>
            <person name="Liebig J."/>
        </authorList>
    </citation>
    <scope>NUCLEOTIDE SEQUENCE [LARGE SCALE GENOMIC DNA]</scope>
    <source>
        <strain evidence="10 11">R22 G/1</strain>
    </source>
</reference>
<gene>
    <name evidence="10" type="ORF">EAI_08703</name>
</gene>
<evidence type="ECO:0000256" key="5">
    <source>
        <dbReference type="ARBA" id="ARBA00022989"/>
    </source>
</evidence>
<evidence type="ECO:0000256" key="1">
    <source>
        <dbReference type="ARBA" id="ARBA00004141"/>
    </source>
</evidence>
<sequence>MDFESANPFNVRVNKISGNLLPMRIDGSSFSTLWKIYSSLIWLLELIQMIILIPGCMLVPKAKALKDGSVSAAITLEVVFVVVRIHMHRRLVQRIIEKLNEILRLDDEMMRSIVMASLKSMEVPLKFYWSAGVISIILWSSTPLLMIFEKNSFFYVDFRMPIAYSKEPISTGSFVIGSLIIMFSSIFIFTKKVAADSYTIHLTLLITAQYRYIASKLSIIFQNNTLRNGSNDPFGNKNYLTTDLSAQNEIKAMCRHHNAVVR</sequence>
<dbReference type="GO" id="GO:0016020">
    <property type="term" value="C:membrane"/>
    <property type="evidence" value="ECO:0007669"/>
    <property type="project" value="UniProtKB-SubCell"/>
</dbReference>
<accession>E2C7D8</accession>
<dbReference type="AlphaFoldDB" id="E2C7D8"/>
<keyword evidence="2" id="KW-0716">Sensory transduction</keyword>
<feature type="transmembrane region" description="Helical" evidence="9">
    <location>
        <begin position="169"/>
        <end position="189"/>
    </location>
</feature>
<keyword evidence="5 9" id="KW-1133">Transmembrane helix</keyword>
<keyword evidence="7" id="KW-0675">Receptor</keyword>
<evidence type="ECO:0000256" key="2">
    <source>
        <dbReference type="ARBA" id="ARBA00022606"/>
    </source>
</evidence>
<dbReference type="OMA" id="FFYVDFR"/>
<evidence type="ECO:0000256" key="8">
    <source>
        <dbReference type="ARBA" id="ARBA00023224"/>
    </source>
</evidence>
<dbReference type="GO" id="GO:0007165">
    <property type="term" value="P:signal transduction"/>
    <property type="evidence" value="ECO:0007669"/>
    <property type="project" value="UniProtKB-KW"/>
</dbReference>
<keyword evidence="6 9" id="KW-0472">Membrane</keyword>
<evidence type="ECO:0008006" key="12">
    <source>
        <dbReference type="Google" id="ProtNLM"/>
    </source>
</evidence>
<evidence type="ECO:0000256" key="9">
    <source>
        <dbReference type="SAM" id="Phobius"/>
    </source>
</evidence>
<keyword evidence="8" id="KW-0807">Transducer</keyword>
<keyword evidence="11" id="KW-1185">Reference proteome</keyword>
<proteinExistence type="predicted"/>
<evidence type="ECO:0000256" key="3">
    <source>
        <dbReference type="ARBA" id="ARBA00022692"/>
    </source>
</evidence>
<feature type="transmembrane region" description="Helical" evidence="9">
    <location>
        <begin position="36"/>
        <end position="58"/>
    </location>
</feature>
<dbReference type="InParanoid" id="E2C7D8"/>
<evidence type="ECO:0000256" key="7">
    <source>
        <dbReference type="ARBA" id="ARBA00023170"/>
    </source>
</evidence>
<keyword evidence="3 9" id="KW-0812">Transmembrane</keyword>
<dbReference type="Pfam" id="PF02949">
    <property type="entry name" value="7tm_6"/>
    <property type="match status" value="1"/>
</dbReference>
<comment type="subcellular location">
    <subcellularLocation>
        <location evidence="1">Membrane</location>
        <topology evidence="1">Multi-pass membrane protein</topology>
    </subcellularLocation>
</comment>
<keyword evidence="4" id="KW-0552">Olfaction</keyword>
<dbReference type="OrthoDB" id="8185860at2759"/>
<dbReference type="GO" id="GO:0004984">
    <property type="term" value="F:olfactory receptor activity"/>
    <property type="evidence" value="ECO:0007669"/>
    <property type="project" value="InterPro"/>
</dbReference>
<dbReference type="GO" id="GO:0005549">
    <property type="term" value="F:odorant binding"/>
    <property type="evidence" value="ECO:0007669"/>
    <property type="project" value="InterPro"/>
</dbReference>
<organism evidence="11">
    <name type="scientific">Harpegnathos saltator</name>
    <name type="common">Jerdon's jumping ant</name>
    <dbReference type="NCBI Taxonomy" id="610380"/>
    <lineage>
        <taxon>Eukaryota</taxon>
        <taxon>Metazoa</taxon>
        <taxon>Ecdysozoa</taxon>
        <taxon>Arthropoda</taxon>
        <taxon>Hexapoda</taxon>
        <taxon>Insecta</taxon>
        <taxon>Pterygota</taxon>
        <taxon>Neoptera</taxon>
        <taxon>Endopterygota</taxon>
        <taxon>Hymenoptera</taxon>
        <taxon>Apocrita</taxon>
        <taxon>Aculeata</taxon>
        <taxon>Formicoidea</taxon>
        <taxon>Formicidae</taxon>
        <taxon>Ponerinae</taxon>
        <taxon>Ponerini</taxon>
        <taxon>Harpegnathos</taxon>
    </lineage>
</organism>
<evidence type="ECO:0000313" key="10">
    <source>
        <dbReference type="EMBL" id="EFN76125.1"/>
    </source>
</evidence>
<dbReference type="Proteomes" id="UP000008237">
    <property type="component" value="Unassembled WGS sequence"/>
</dbReference>